<dbReference type="AlphaFoldDB" id="A0A5D2EPD2"/>
<organism evidence="1 2">
    <name type="scientific">Gossypium darwinii</name>
    <name type="common">Darwin's cotton</name>
    <name type="synonym">Gossypium barbadense var. darwinii</name>
    <dbReference type="NCBI Taxonomy" id="34276"/>
    <lineage>
        <taxon>Eukaryota</taxon>
        <taxon>Viridiplantae</taxon>
        <taxon>Streptophyta</taxon>
        <taxon>Embryophyta</taxon>
        <taxon>Tracheophyta</taxon>
        <taxon>Spermatophyta</taxon>
        <taxon>Magnoliopsida</taxon>
        <taxon>eudicotyledons</taxon>
        <taxon>Gunneridae</taxon>
        <taxon>Pentapetalae</taxon>
        <taxon>rosids</taxon>
        <taxon>malvids</taxon>
        <taxon>Malvales</taxon>
        <taxon>Malvaceae</taxon>
        <taxon>Malvoideae</taxon>
        <taxon>Gossypium</taxon>
    </lineage>
</organism>
<sequence length="63" mass="7622">MKKKTNSLHPLIVRFRCRRRTSDDETAGWLKAWRRWWLAREKARRCTWWPMVGQKFGSSMLGG</sequence>
<protein>
    <submittedName>
        <fullName evidence="1">Uncharacterized protein</fullName>
    </submittedName>
</protein>
<proteinExistence type="predicted"/>
<name>A0A5D2EPD2_GOSDA</name>
<evidence type="ECO:0000313" key="1">
    <source>
        <dbReference type="EMBL" id="TYG94951.1"/>
    </source>
</evidence>
<dbReference type="Proteomes" id="UP000323506">
    <property type="component" value="Chromosome A11"/>
</dbReference>
<accession>A0A5D2EPD2</accession>
<evidence type="ECO:0000313" key="2">
    <source>
        <dbReference type="Proteomes" id="UP000323506"/>
    </source>
</evidence>
<gene>
    <name evidence="1" type="ORF">ES288_A11G229000v1</name>
</gene>
<keyword evidence="2" id="KW-1185">Reference proteome</keyword>
<dbReference type="EMBL" id="CM017698">
    <property type="protein sequence ID" value="TYG94951.1"/>
    <property type="molecule type" value="Genomic_DNA"/>
</dbReference>
<reference evidence="1 2" key="1">
    <citation type="submission" date="2019-06" db="EMBL/GenBank/DDBJ databases">
        <title>WGS assembly of Gossypium darwinii.</title>
        <authorList>
            <person name="Chen Z.J."/>
            <person name="Sreedasyam A."/>
            <person name="Ando A."/>
            <person name="Song Q."/>
            <person name="De L."/>
            <person name="Hulse-Kemp A."/>
            <person name="Ding M."/>
            <person name="Ye W."/>
            <person name="Kirkbride R."/>
            <person name="Jenkins J."/>
            <person name="Plott C."/>
            <person name="Lovell J."/>
            <person name="Lin Y.-M."/>
            <person name="Vaughn R."/>
            <person name="Liu B."/>
            <person name="Li W."/>
            <person name="Simpson S."/>
            <person name="Scheffler B."/>
            <person name="Saski C."/>
            <person name="Grover C."/>
            <person name="Hu G."/>
            <person name="Conover J."/>
            <person name="Carlson J."/>
            <person name="Shu S."/>
            <person name="Boston L."/>
            <person name="Williams M."/>
            <person name="Peterson D."/>
            <person name="Mcgee K."/>
            <person name="Jones D."/>
            <person name="Wendel J."/>
            <person name="Stelly D."/>
            <person name="Grimwood J."/>
            <person name="Schmutz J."/>
        </authorList>
    </citation>
    <scope>NUCLEOTIDE SEQUENCE [LARGE SCALE GENOMIC DNA]</scope>
    <source>
        <strain evidence="1">1808015.09</strain>
    </source>
</reference>